<organism evidence="1">
    <name type="scientific">Picea sitchensis</name>
    <name type="common">Sitka spruce</name>
    <name type="synonym">Pinus sitchensis</name>
    <dbReference type="NCBI Taxonomy" id="3332"/>
    <lineage>
        <taxon>Eukaryota</taxon>
        <taxon>Viridiplantae</taxon>
        <taxon>Streptophyta</taxon>
        <taxon>Embryophyta</taxon>
        <taxon>Tracheophyta</taxon>
        <taxon>Spermatophyta</taxon>
        <taxon>Pinopsida</taxon>
        <taxon>Pinidae</taxon>
        <taxon>Conifers I</taxon>
        <taxon>Pinales</taxon>
        <taxon>Pinaceae</taxon>
        <taxon>Picea</taxon>
    </lineage>
</organism>
<reference evidence="1" key="1">
    <citation type="submission" date="2010-04" db="EMBL/GenBank/DDBJ databases">
        <authorList>
            <person name="Reid K.E."/>
            <person name="Liao N."/>
            <person name="Chan S."/>
            <person name="Docking R."/>
            <person name="Taylor G."/>
            <person name="Moore R."/>
            <person name="Mayo M."/>
            <person name="Munro S."/>
            <person name="King J."/>
            <person name="Yanchuk A."/>
            <person name="Holt R."/>
            <person name="Jones S."/>
            <person name="Marra M."/>
            <person name="Ritland C.E."/>
            <person name="Ritland K."/>
            <person name="Bohlmann J."/>
        </authorList>
    </citation>
    <scope>NUCLEOTIDE SEQUENCE</scope>
    <source>
        <tissue evidence="1">Bud</tissue>
    </source>
</reference>
<sequence length="126" mass="14184">MMVLRRVFLSRPSLDISSNGVDPFSTTWSVLQSAFNSRGFHGWRFLWRVLIPRPPPPVLRSKQLMSIIPTPQYFVDVGSLSQLEQSPPKGRLCWTSVATSPMNANPAGRMKLLTTTLKPSPRSYNP</sequence>
<protein>
    <submittedName>
        <fullName evidence="1">Uncharacterized protein</fullName>
    </submittedName>
</protein>
<accession>D5ABH3</accession>
<proteinExistence type="evidence at transcript level"/>
<evidence type="ECO:0000313" key="1">
    <source>
        <dbReference type="EMBL" id="ADE76892.1"/>
    </source>
</evidence>
<dbReference type="EMBL" id="BT123578">
    <property type="protein sequence ID" value="ADE76892.1"/>
    <property type="molecule type" value="mRNA"/>
</dbReference>
<dbReference type="AlphaFoldDB" id="D5ABH3"/>
<name>D5ABH3_PICSI</name>